<feature type="compositionally biased region" description="Basic residues" evidence="4">
    <location>
        <begin position="38"/>
        <end position="47"/>
    </location>
</feature>
<feature type="compositionally biased region" description="Basic and acidic residues" evidence="4">
    <location>
        <begin position="14"/>
        <end position="37"/>
    </location>
</feature>
<dbReference type="PANTHER" id="PTHR46035">
    <property type="entry name" value="TETRATRICOPEPTIDE REPEAT PROTEIN 4"/>
    <property type="match status" value="1"/>
</dbReference>
<dbReference type="AlphaFoldDB" id="A0AAV7YN64"/>
<evidence type="ECO:0000313" key="7">
    <source>
        <dbReference type="Proteomes" id="UP001146793"/>
    </source>
</evidence>
<reference evidence="6" key="1">
    <citation type="submission" date="2022-08" db="EMBL/GenBank/DDBJ databases">
        <title>Novel sulphate-reducing endosymbionts in the free-living metamonad Anaeramoeba.</title>
        <authorList>
            <person name="Jerlstrom-Hultqvist J."/>
            <person name="Cepicka I."/>
            <person name="Gallot-Lavallee L."/>
            <person name="Salas-Leiva D."/>
            <person name="Curtis B.A."/>
            <person name="Zahonova K."/>
            <person name="Pipaliya S."/>
            <person name="Dacks J."/>
            <person name="Roger A.J."/>
        </authorList>
    </citation>
    <scope>NUCLEOTIDE SEQUENCE</scope>
    <source>
        <strain evidence="6">Busselton2</strain>
    </source>
</reference>
<dbReference type="GO" id="GO:0051879">
    <property type="term" value="F:Hsp90 protein binding"/>
    <property type="evidence" value="ECO:0007669"/>
    <property type="project" value="InterPro"/>
</dbReference>
<dbReference type="Pfam" id="PF18972">
    <property type="entry name" value="Wheel"/>
    <property type="match status" value="1"/>
</dbReference>
<keyword evidence="1" id="KW-0677">Repeat</keyword>
<evidence type="ECO:0000259" key="5">
    <source>
        <dbReference type="Pfam" id="PF18972"/>
    </source>
</evidence>
<dbReference type="GO" id="GO:0030544">
    <property type="term" value="F:Hsp70 protein binding"/>
    <property type="evidence" value="ECO:0007669"/>
    <property type="project" value="TreeGrafter"/>
</dbReference>
<dbReference type="CDD" id="cd21377">
    <property type="entry name" value="CTWD_Cns1-like"/>
    <property type="match status" value="1"/>
</dbReference>
<evidence type="ECO:0000256" key="2">
    <source>
        <dbReference type="ARBA" id="ARBA00022803"/>
    </source>
</evidence>
<organism evidence="6 7">
    <name type="scientific">Anaeramoeba flamelloides</name>
    <dbReference type="NCBI Taxonomy" id="1746091"/>
    <lineage>
        <taxon>Eukaryota</taxon>
        <taxon>Metamonada</taxon>
        <taxon>Anaeramoebidae</taxon>
        <taxon>Anaeramoeba</taxon>
    </lineage>
</organism>
<dbReference type="Proteomes" id="UP001146793">
    <property type="component" value="Unassembled WGS sequence"/>
</dbReference>
<dbReference type="GO" id="GO:0006457">
    <property type="term" value="P:protein folding"/>
    <property type="evidence" value="ECO:0007669"/>
    <property type="project" value="TreeGrafter"/>
</dbReference>
<dbReference type="GO" id="GO:0005634">
    <property type="term" value="C:nucleus"/>
    <property type="evidence" value="ECO:0007669"/>
    <property type="project" value="TreeGrafter"/>
</dbReference>
<sequence>MSNNLPKVTEILEETEKKEIKKKEKEIEKTKENDKQKKTTTKTKKTTTKTETKKKEKKQVNEKKTEKKEEEDLTLNHALFMDELPQNLGDNSELEAIQSLIYEDPPEERAENFKERGNEFFRLEPPRYKEALEYYTKAIRQNSKIDDNNAIYYTNSGLCNYKIGNLGTCVKECKTAIKFKPSHAKAWYWMISALFKLRKYEETIKYSKKRKEVITKPNKQIEKFVKLSIQKIEERKQRKKDQEIIEKHNNLEMKKFHRAIRRKKWRLGDVGYPAFGNFDPQRWFDPQTQEYHTSALFVYEEHSTVDFVRDFSENRTFGEVVREIFPRKAEKNPEKFPYWDAKREYVLEDIEIYWITNEMPVKVESQIHKIERNTKTKKFVKVNFKQKLSDILNNPLYVIPGYPVFYPVVKKSKFKKILLNKDL</sequence>
<dbReference type="InterPro" id="IPR011990">
    <property type="entry name" value="TPR-like_helical_dom_sf"/>
</dbReference>
<feature type="domain" description="Cns1/TTC4 wheel" evidence="5">
    <location>
        <begin position="295"/>
        <end position="402"/>
    </location>
</feature>
<dbReference type="EMBL" id="JANTQA010000057">
    <property type="protein sequence ID" value="KAJ3429385.1"/>
    <property type="molecule type" value="Genomic_DNA"/>
</dbReference>
<dbReference type="PANTHER" id="PTHR46035:SF1">
    <property type="entry name" value="TETRATRICOPEPTIDE REPEAT PROTEIN 4"/>
    <property type="match status" value="1"/>
</dbReference>
<evidence type="ECO:0000256" key="4">
    <source>
        <dbReference type="SAM" id="MobiDB-lite"/>
    </source>
</evidence>
<dbReference type="SMART" id="SM00028">
    <property type="entry name" value="TPR"/>
    <property type="match status" value="3"/>
</dbReference>
<dbReference type="GO" id="GO:0005829">
    <property type="term" value="C:cytosol"/>
    <property type="evidence" value="ECO:0007669"/>
    <property type="project" value="TreeGrafter"/>
</dbReference>
<evidence type="ECO:0000256" key="1">
    <source>
        <dbReference type="ARBA" id="ARBA00022737"/>
    </source>
</evidence>
<proteinExistence type="inferred from homology"/>
<keyword evidence="2" id="KW-0802">TPR repeat</keyword>
<dbReference type="Gene3D" id="1.25.40.10">
    <property type="entry name" value="Tetratricopeptide repeat domain"/>
    <property type="match status" value="1"/>
</dbReference>
<feature type="compositionally biased region" description="Basic and acidic residues" evidence="4">
    <location>
        <begin position="48"/>
        <end position="70"/>
    </location>
</feature>
<dbReference type="InterPro" id="IPR019734">
    <property type="entry name" value="TPR_rpt"/>
</dbReference>
<evidence type="ECO:0000256" key="3">
    <source>
        <dbReference type="ARBA" id="ARBA00023602"/>
    </source>
</evidence>
<comment type="similarity">
    <text evidence="3">Belongs to the TTC4 family.</text>
</comment>
<protein>
    <submittedName>
        <fullName evidence="6">Tetratricopeptide repeat protein</fullName>
    </submittedName>
</protein>
<comment type="caution">
    <text evidence="6">The sequence shown here is derived from an EMBL/GenBank/DDBJ whole genome shotgun (WGS) entry which is preliminary data.</text>
</comment>
<dbReference type="InterPro" id="IPR044059">
    <property type="entry name" value="Csn1/TTC4_wheel"/>
</dbReference>
<accession>A0AAV7YN64</accession>
<name>A0AAV7YN64_9EUKA</name>
<evidence type="ECO:0000313" key="6">
    <source>
        <dbReference type="EMBL" id="KAJ3429385.1"/>
    </source>
</evidence>
<gene>
    <name evidence="6" type="ORF">M0812_24731</name>
</gene>
<dbReference type="SUPFAM" id="SSF48452">
    <property type="entry name" value="TPR-like"/>
    <property type="match status" value="1"/>
</dbReference>
<feature type="region of interest" description="Disordered" evidence="4">
    <location>
        <begin position="1"/>
        <end position="71"/>
    </location>
</feature>